<gene>
    <name evidence="4 5 6" type="primary">LOC106078228</name>
</gene>
<dbReference type="GO" id="GO:0005788">
    <property type="term" value="C:endoplasmic reticulum lumen"/>
    <property type="evidence" value="ECO:0007669"/>
    <property type="project" value="TreeGrafter"/>
</dbReference>
<dbReference type="RefSeq" id="XP_055875864.1">
    <property type="nucleotide sequence ID" value="XM_056019889.1"/>
</dbReference>
<dbReference type="GO" id="GO:0004497">
    <property type="term" value="F:monooxygenase activity"/>
    <property type="evidence" value="ECO:0007669"/>
    <property type="project" value="TreeGrafter"/>
</dbReference>
<dbReference type="GeneID" id="106078228"/>
<sequence>MWPTVLILLLCSLLLSLALASVYHDYCIVGGGPSGLQLGYFLKTASRDYIVFERSNISGSFFQQYPRHRKLISLNKRNTGKVNKEFNLRHDWNSLLSHDPDLLVTKYSREIFPNADVLVKYLDDYQKKLDINVKFNANIYNIRTEKNQSSPDGQVFTMQDQTGQSYVCRTLIMATGVSTPNIPNGDGINLTVGYESMSLNPEDYEGKSVLILGRGNSAFEIADSIYGYANFIHLLGRSRIRLAWATHYVGDLRAVNNAVLDTYQLKSLDGLFEMHVDTEMKLIQKGGKIYLPEVDDELITAPFERTILEPYDVVIRALGFIFDTSPFYNKSLTLGAGKLKKYPAITHNYESVDYTGLFYAGTASHSLDFRKSSGGFIHGFRYTARALHRLMEWRYEGVPWPYIDLHLPQLMNYVIKRMNEVSGTYQMFQVLGDVLIVSEDKESIRVIEEFPIHLLHELPQRTGHNGSAYIVIVLEYGHNFSGPNNDVFRLDRAVGGAIYASLSNFLHPVIYYYSQLPTEESMQSKSKNETLPRPDYIHHIVEDFYTSWQKSQTHILPLRRFFEKVLSVDLRTFYTKSCFLVSMTKDKTSQHCKQSYLQNQGLYGTKELKLSSMYRGLILTI</sequence>
<evidence type="ECO:0000313" key="5">
    <source>
        <dbReference type="RefSeq" id="XP_055875864.1"/>
    </source>
</evidence>
<keyword evidence="3" id="KW-1185">Reference proteome</keyword>
<dbReference type="SUPFAM" id="SSF51905">
    <property type="entry name" value="FAD/NAD(P)-binding domain"/>
    <property type="match status" value="1"/>
</dbReference>
<organism evidence="3 5">
    <name type="scientific">Biomphalaria glabrata</name>
    <name type="common">Bloodfluke planorb</name>
    <name type="synonym">Freshwater snail</name>
    <dbReference type="NCBI Taxonomy" id="6526"/>
    <lineage>
        <taxon>Eukaryota</taxon>
        <taxon>Metazoa</taxon>
        <taxon>Spiralia</taxon>
        <taxon>Lophotrochozoa</taxon>
        <taxon>Mollusca</taxon>
        <taxon>Gastropoda</taxon>
        <taxon>Heterobranchia</taxon>
        <taxon>Euthyneura</taxon>
        <taxon>Panpulmonata</taxon>
        <taxon>Hygrophila</taxon>
        <taxon>Lymnaeoidea</taxon>
        <taxon>Planorbidae</taxon>
        <taxon>Biomphalaria</taxon>
    </lineage>
</organism>
<feature type="chain" id="PRO_5044702644" evidence="2">
    <location>
        <begin position="21"/>
        <end position="621"/>
    </location>
</feature>
<proteinExistence type="predicted"/>
<dbReference type="InterPro" id="IPR050982">
    <property type="entry name" value="Auxin_biosynth/cation_transpt"/>
</dbReference>
<dbReference type="RefSeq" id="XP_055875865.1">
    <property type="nucleotide sequence ID" value="XM_056019890.1"/>
</dbReference>
<feature type="signal peptide" evidence="2">
    <location>
        <begin position="1"/>
        <end position="20"/>
    </location>
</feature>
<name>A0A9W2ZLP5_BIOGL</name>
<dbReference type="InterPro" id="IPR036188">
    <property type="entry name" value="FAD/NAD-bd_sf"/>
</dbReference>
<accession>A0A9W2ZLP5</accession>
<dbReference type="GO" id="GO:0050660">
    <property type="term" value="F:flavin adenine dinucleotide binding"/>
    <property type="evidence" value="ECO:0007669"/>
    <property type="project" value="TreeGrafter"/>
</dbReference>
<dbReference type="GO" id="GO:0036503">
    <property type="term" value="P:ERAD pathway"/>
    <property type="evidence" value="ECO:0007669"/>
    <property type="project" value="TreeGrafter"/>
</dbReference>
<evidence type="ECO:0000256" key="1">
    <source>
        <dbReference type="ARBA" id="ARBA00023002"/>
    </source>
</evidence>
<reference evidence="4 5" key="1">
    <citation type="submission" date="2025-04" db="UniProtKB">
        <authorList>
            <consortium name="RefSeq"/>
        </authorList>
    </citation>
    <scope>IDENTIFICATION</scope>
</reference>
<keyword evidence="1" id="KW-0560">Oxidoreductase</keyword>
<dbReference type="Pfam" id="PF13738">
    <property type="entry name" value="Pyr_redox_3"/>
    <property type="match status" value="1"/>
</dbReference>
<dbReference type="RefSeq" id="XP_055875863.1">
    <property type="nucleotide sequence ID" value="XM_056019888.1"/>
</dbReference>
<dbReference type="AlphaFoldDB" id="A0A9W2ZLP5"/>
<dbReference type="OrthoDB" id="66881at2759"/>
<dbReference type="Gene3D" id="3.50.50.60">
    <property type="entry name" value="FAD/NAD(P)-binding domain"/>
    <property type="match status" value="2"/>
</dbReference>
<evidence type="ECO:0000313" key="3">
    <source>
        <dbReference type="Proteomes" id="UP001165740"/>
    </source>
</evidence>
<dbReference type="Proteomes" id="UP001165740">
    <property type="component" value="Chromosome 2"/>
</dbReference>
<evidence type="ECO:0000313" key="4">
    <source>
        <dbReference type="RefSeq" id="XP_055875863.1"/>
    </source>
</evidence>
<dbReference type="PRINTS" id="PR00368">
    <property type="entry name" value="FADPNR"/>
</dbReference>
<dbReference type="PANTHER" id="PTHR43539">
    <property type="entry name" value="FLAVIN-BINDING MONOOXYGENASE-LIKE PROTEIN (AFU_ORTHOLOGUE AFUA_4G09220)"/>
    <property type="match status" value="1"/>
</dbReference>
<evidence type="ECO:0000256" key="2">
    <source>
        <dbReference type="SAM" id="SignalP"/>
    </source>
</evidence>
<protein>
    <submittedName>
        <fullName evidence="4 5">FAD-dependent oxidoreductase domain-containing protein 2-like</fullName>
    </submittedName>
</protein>
<keyword evidence="2" id="KW-0732">Signal</keyword>
<dbReference type="OMA" id="CPRECRS"/>
<dbReference type="PANTHER" id="PTHR43539:SF23">
    <property type="entry name" value="FAD-DEPENDENT OXIDOREDUCTASE DOMAIN-CONTAINING PROTEIN 2"/>
    <property type="match status" value="1"/>
</dbReference>
<evidence type="ECO:0000313" key="6">
    <source>
        <dbReference type="RefSeq" id="XP_055875865.1"/>
    </source>
</evidence>